<dbReference type="AlphaFoldDB" id="M2TBW6"/>
<evidence type="ECO:0000313" key="6">
    <source>
        <dbReference type="Proteomes" id="UP000011717"/>
    </source>
</evidence>
<dbReference type="Proteomes" id="UP000011717">
    <property type="component" value="Unassembled WGS sequence"/>
</dbReference>
<keyword evidence="1 3" id="KW-0820">tRNA-binding</keyword>
<dbReference type="PANTHER" id="PTHR11586:SF37">
    <property type="entry name" value="TRNA-BINDING DOMAIN-CONTAINING PROTEIN"/>
    <property type="match status" value="1"/>
</dbReference>
<protein>
    <submittedName>
        <fullName evidence="5">Protein secretion chaperonin CsaA</fullName>
    </submittedName>
</protein>
<comment type="caution">
    <text evidence="5">The sequence shown here is derived from an EMBL/GenBank/DDBJ whole genome shotgun (WGS) entry which is preliminary data.</text>
</comment>
<keyword evidence="6" id="KW-1185">Reference proteome</keyword>
<dbReference type="NCBIfam" id="TIGR02222">
    <property type="entry name" value="chap_CsaA"/>
    <property type="match status" value="1"/>
</dbReference>
<evidence type="ECO:0000313" key="5">
    <source>
        <dbReference type="EMBL" id="EMD84124.1"/>
    </source>
</evidence>
<dbReference type="RefSeq" id="WP_008599423.1">
    <property type="nucleotide sequence ID" value="NZ_AMRV01000001.1"/>
</dbReference>
<dbReference type="Gene3D" id="2.40.50.140">
    <property type="entry name" value="Nucleic acid-binding proteins"/>
    <property type="match status" value="1"/>
</dbReference>
<evidence type="ECO:0000259" key="4">
    <source>
        <dbReference type="PROSITE" id="PS50886"/>
    </source>
</evidence>
<dbReference type="NCBIfam" id="NF007494">
    <property type="entry name" value="PRK10089.1-3"/>
    <property type="match status" value="1"/>
</dbReference>
<dbReference type="InterPro" id="IPR002547">
    <property type="entry name" value="tRNA-bd_dom"/>
</dbReference>
<dbReference type="OrthoDB" id="9794564at2"/>
<gene>
    <name evidence="5" type="ORF">C725_0054</name>
</gene>
<evidence type="ECO:0000256" key="2">
    <source>
        <dbReference type="ARBA" id="ARBA00022884"/>
    </source>
</evidence>
<dbReference type="EMBL" id="AMRV01000001">
    <property type="protein sequence ID" value="EMD84124.1"/>
    <property type="molecule type" value="Genomic_DNA"/>
</dbReference>
<dbReference type="Pfam" id="PF01588">
    <property type="entry name" value="tRNA_bind"/>
    <property type="match status" value="1"/>
</dbReference>
<organism evidence="5 6">
    <name type="scientific">Pacificimonas flava</name>
    <dbReference type="NCBI Taxonomy" id="1234595"/>
    <lineage>
        <taxon>Bacteria</taxon>
        <taxon>Pseudomonadati</taxon>
        <taxon>Pseudomonadota</taxon>
        <taxon>Alphaproteobacteria</taxon>
        <taxon>Sphingomonadales</taxon>
        <taxon>Sphingosinicellaceae</taxon>
        <taxon>Pacificimonas</taxon>
    </lineage>
</organism>
<feature type="domain" description="TRNA-binding" evidence="4">
    <location>
        <begin position="19"/>
        <end position="123"/>
    </location>
</feature>
<evidence type="ECO:0000256" key="1">
    <source>
        <dbReference type="ARBA" id="ARBA00022555"/>
    </source>
</evidence>
<proteinExistence type="predicted"/>
<dbReference type="CDD" id="cd02798">
    <property type="entry name" value="tRNA_bind_CsaA"/>
    <property type="match status" value="1"/>
</dbReference>
<dbReference type="PROSITE" id="PS50886">
    <property type="entry name" value="TRBD"/>
    <property type="match status" value="1"/>
</dbReference>
<dbReference type="InterPro" id="IPR012340">
    <property type="entry name" value="NA-bd_OB-fold"/>
</dbReference>
<dbReference type="InterPro" id="IPR051270">
    <property type="entry name" value="Tyrosine-tRNA_ligase_regulator"/>
</dbReference>
<accession>M2TBW6</accession>
<dbReference type="InterPro" id="IPR008231">
    <property type="entry name" value="CsaA"/>
</dbReference>
<keyword evidence="2 3" id="KW-0694">RNA-binding</keyword>
<dbReference type="PANTHER" id="PTHR11586">
    <property type="entry name" value="TRNA-AMINOACYLATION COFACTOR ARC1 FAMILY MEMBER"/>
    <property type="match status" value="1"/>
</dbReference>
<reference evidence="5 6" key="1">
    <citation type="journal article" date="2013" name="Genome Announc.">
        <title>Draft Genome Sequence of Strain JLT2015T, Belonging to the Family Sphingomonadaceae of the Alphaproteobacteria.</title>
        <authorList>
            <person name="Tang K."/>
            <person name="Liu K."/>
            <person name="Li S."/>
            <person name="Jiao N."/>
        </authorList>
    </citation>
    <scope>NUCLEOTIDE SEQUENCE [LARGE SCALE GENOMIC DNA]</scope>
    <source>
        <strain evidence="5 6">JLT2015</strain>
    </source>
</reference>
<dbReference type="FunFam" id="2.40.50.140:FF:000165">
    <property type="entry name" value="Chaperone CsaA"/>
    <property type="match status" value="1"/>
</dbReference>
<sequence length="123" mass="13080">MHIVHDPAAPAAAETAFDTFLGVDIRAGTITDAKPFPEARQPSYRLTVDCGPGIGICKSVARITEHYTPESLIGRRVLAVVNFAPRQIGPARSEILILGLPDESGAILLVEPDIRAPNGARLS</sequence>
<dbReference type="PATRIC" id="fig|1234595.3.peg.54"/>
<dbReference type="GO" id="GO:0000049">
    <property type="term" value="F:tRNA binding"/>
    <property type="evidence" value="ECO:0007669"/>
    <property type="project" value="UniProtKB-UniRule"/>
</dbReference>
<dbReference type="NCBIfam" id="NF007495">
    <property type="entry name" value="PRK10089.1-4"/>
    <property type="match status" value="1"/>
</dbReference>
<name>M2TBW6_9SPHN</name>
<evidence type="ECO:0000256" key="3">
    <source>
        <dbReference type="PROSITE-ProRule" id="PRU00209"/>
    </source>
</evidence>
<dbReference type="SUPFAM" id="SSF50249">
    <property type="entry name" value="Nucleic acid-binding proteins"/>
    <property type="match status" value="1"/>
</dbReference>